<dbReference type="PANTHER" id="PTHR46043">
    <property type="entry name" value="ARM REPEAT SUPERFAMILY PROTEIN"/>
    <property type="match status" value="1"/>
</dbReference>
<dbReference type="Pfam" id="PF00514">
    <property type="entry name" value="Arm"/>
    <property type="match status" value="1"/>
</dbReference>
<gene>
    <name evidence="3" type="ORF">M6B38_143955</name>
</gene>
<reference evidence="3" key="1">
    <citation type="journal article" date="2023" name="GigaByte">
        <title>Genome assembly of the bearded iris, Iris pallida Lam.</title>
        <authorList>
            <person name="Bruccoleri R.E."/>
            <person name="Oakeley E.J."/>
            <person name="Faust A.M.E."/>
            <person name="Altorfer M."/>
            <person name="Dessus-Babus S."/>
            <person name="Burckhardt D."/>
            <person name="Oertli M."/>
            <person name="Naumann U."/>
            <person name="Petersen F."/>
            <person name="Wong J."/>
        </authorList>
    </citation>
    <scope>NUCLEOTIDE SEQUENCE</scope>
    <source>
        <strain evidence="3">GSM-AAB239-AS_SAM_17_03QT</strain>
    </source>
</reference>
<dbReference type="SMART" id="SM00185">
    <property type="entry name" value="ARM"/>
    <property type="match status" value="6"/>
</dbReference>
<name>A0AAX6FB35_IRIPA</name>
<reference evidence="3" key="2">
    <citation type="submission" date="2023-04" db="EMBL/GenBank/DDBJ databases">
        <authorList>
            <person name="Bruccoleri R.E."/>
            <person name="Oakeley E.J."/>
            <person name="Faust A.-M."/>
            <person name="Dessus-Babus S."/>
            <person name="Altorfer M."/>
            <person name="Burckhardt D."/>
            <person name="Oertli M."/>
            <person name="Naumann U."/>
            <person name="Petersen F."/>
            <person name="Wong J."/>
        </authorList>
    </citation>
    <scope>NUCLEOTIDE SEQUENCE</scope>
    <source>
        <strain evidence="3">GSM-AAB239-AS_SAM_17_03QT</strain>
        <tissue evidence="3">Leaf</tissue>
    </source>
</reference>
<dbReference type="AlphaFoldDB" id="A0AAX6FB35"/>
<dbReference type="InterPro" id="IPR000225">
    <property type="entry name" value="Armadillo"/>
</dbReference>
<dbReference type="PROSITE" id="PS50176">
    <property type="entry name" value="ARM_REPEAT"/>
    <property type="match status" value="1"/>
</dbReference>
<feature type="repeat" description="ARM" evidence="1">
    <location>
        <begin position="250"/>
        <end position="292"/>
    </location>
</feature>
<feature type="domain" description="DUF7032" evidence="2">
    <location>
        <begin position="23"/>
        <end position="126"/>
    </location>
</feature>
<keyword evidence="4" id="KW-1185">Reference proteome</keyword>
<dbReference type="InterPro" id="IPR011989">
    <property type="entry name" value="ARM-like"/>
</dbReference>
<sequence length="581" mass="61698">MSPPPESTTTPQSPSEALELILHHLLPLLLVSSLSVKSFLSRWRTVHSHLSSLHSSLSQLQPAANPNPLLSDLLLNKLPPLLLSLVPLSSRCLDPSLPSGKLHLQSDLDIAISSLSQSLHHLTLLLLPTQSSSSSSSSSSDAAIVLSLPSASSSSRADLLLFLRDVFTRLQIGTADLKQSALDSLLQLFSCSSEESAKISLLLADHCDLSVLVRLLDPSHPSLLRHHAASLLALLSSSSDPSRKALFEHGALGPLLRLLESGSNAVKEQAAAAVCSITSDPSNAWAVSAYGGVPSLVAACRSGGSPAVRALAAGSLRNVCSVEDVRLAMVEEGAVAVLVDLLATGNVLAKKNAALCVWSLAAEGDDGVRVDIFREGGLERLMRLVGEAADPEIMEHALRAILALSASASVARAIASMPDFFIQLADLIRIGHSSIQQVAACLVSVVSPGDEVRRSMAGSLPALVKMLEYPKPATAQEMAANALTTLLTVRSNRKELAKEEKSIRRLVQMLDPRREEVCKRYPVSVVLVLSASGGCRRKLADAGACQYLQKLVETDVPGAKKALQRITGNRLKSLFSIGWRE</sequence>
<accession>A0AAX6FB35</accession>
<protein>
    <recommendedName>
        <fullName evidence="2">DUF7032 domain-containing protein</fullName>
    </recommendedName>
</protein>
<dbReference type="InterPro" id="IPR054296">
    <property type="entry name" value="DUF7032"/>
</dbReference>
<evidence type="ECO:0000313" key="3">
    <source>
        <dbReference type="EMBL" id="KAJ6813408.1"/>
    </source>
</evidence>
<dbReference type="Pfam" id="PF23005">
    <property type="entry name" value="DUF7032"/>
    <property type="match status" value="1"/>
</dbReference>
<dbReference type="Gene3D" id="1.25.10.10">
    <property type="entry name" value="Leucine-rich Repeat Variant"/>
    <property type="match status" value="3"/>
</dbReference>
<dbReference type="EMBL" id="JANAVB010030419">
    <property type="protein sequence ID" value="KAJ6813408.1"/>
    <property type="molecule type" value="Genomic_DNA"/>
</dbReference>
<dbReference type="SUPFAM" id="SSF48371">
    <property type="entry name" value="ARM repeat"/>
    <property type="match status" value="1"/>
</dbReference>
<dbReference type="Proteomes" id="UP001140949">
    <property type="component" value="Unassembled WGS sequence"/>
</dbReference>
<evidence type="ECO:0000259" key="2">
    <source>
        <dbReference type="Pfam" id="PF23005"/>
    </source>
</evidence>
<dbReference type="PANTHER" id="PTHR46043:SF2">
    <property type="entry name" value="ARM REPEAT SUPERFAMILY PROTEIN"/>
    <property type="match status" value="1"/>
</dbReference>
<evidence type="ECO:0000256" key="1">
    <source>
        <dbReference type="PROSITE-ProRule" id="PRU00259"/>
    </source>
</evidence>
<proteinExistence type="predicted"/>
<evidence type="ECO:0000313" key="4">
    <source>
        <dbReference type="Proteomes" id="UP001140949"/>
    </source>
</evidence>
<dbReference type="InterPro" id="IPR016024">
    <property type="entry name" value="ARM-type_fold"/>
</dbReference>
<comment type="caution">
    <text evidence="3">The sequence shown here is derived from an EMBL/GenBank/DDBJ whole genome shotgun (WGS) entry which is preliminary data.</text>
</comment>
<organism evidence="3 4">
    <name type="scientific">Iris pallida</name>
    <name type="common">Sweet iris</name>
    <dbReference type="NCBI Taxonomy" id="29817"/>
    <lineage>
        <taxon>Eukaryota</taxon>
        <taxon>Viridiplantae</taxon>
        <taxon>Streptophyta</taxon>
        <taxon>Embryophyta</taxon>
        <taxon>Tracheophyta</taxon>
        <taxon>Spermatophyta</taxon>
        <taxon>Magnoliopsida</taxon>
        <taxon>Liliopsida</taxon>
        <taxon>Asparagales</taxon>
        <taxon>Iridaceae</taxon>
        <taxon>Iridoideae</taxon>
        <taxon>Irideae</taxon>
        <taxon>Iris</taxon>
    </lineage>
</organism>